<name>A0ABX2SZG1_9BACL</name>
<evidence type="ECO:0000256" key="6">
    <source>
        <dbReference type="ARBA" id="ARBA00023136"/>
    </source>
</evidence>
<keyword evidence="11" id="KW-1185">Reference proteome</keyword>
<evidence type="ECO:0000313" key="10">
    <source>
        <dbReference type="EMBL" id="NYS47281.1"/>
    </source>
</evidence>
<proteinExistence type="predicted"/>
<evidence type="ECO:0000259" key="9">
    <source>
        <dbReference type="PROSITE" id="PS50929"/>
    </source>
</evidence>
<comment type="subcellular location">
    <subcellularLocation>
        <location evidence="1">Cell membrane</location>
        <topology evidence="1">Multi-pass membrane protein</topology>
    </subcellularLocation>
</comment>
<organism evidence="10 11">
    <name type="scientific">Gemelliphila palaticanis</name>
    <dbReference type="NCBI Taxonomy" id="81950"/>
    <lineage>
        <taxon>Bacteria</taxon>
        <taxon>Bacillati</taxon>
        <taxon>Bacillota</taxon>
        <taxon>Bacilli</taxon>
        <taxon>Bacillales</taxon>
        <taxon>Gemellaceae</taxon>
        <taxon>Gemelliphila</taxon>
    </lineage>
</organism>
<feature type="transmembrane region" description="Helical" evidence="7">
    <location>
        <begin position="237"/>
        <end position="264"/>
    </location>
</feature>
<dbReference type="InterPro" id="IPR036640">
    <property type="entry name" value="ABC1_TM_sf"/>
</dbReference>
<evidence type="ECO:0000259" key="8">
    <source>
        <dbReference type="PROSITE" id="PS50893"/>
    </source>
</evidence>
<sequence length="533" mass="60561">MLTIENLKKLLHIAKDLKKQLALATLFGSLDHLTVVLFTFLLAKVFLGNKWTIYLIAIFALFLAFSKGFFSYSEQLLNHYVAFKILHILRLKVMEKFKKISMSNFYKNSSGDYMTIINTDIEILEVFYAHTITPFLIYIIQSFVVTFSVAIVSPKLAIFVLLMYIIMGIIVPLTTKDRGEKYGDDYRENLKNITTDASEETYAIFETMQYNKINATTKKFEEETKKLTDSSYKKARFLINLTFLNTIIYNVSIIIFIILATKYITSTNDIIALAAMYIVSFTPILYIGNISSTLSQTMAAGSRFIKLLEMPEEKLNKGNVVNFDKLEVNNLNFSYNDKDVIKNLSFSAKKGEIVGIVGDSGSGKSTLAKLIMKLIPEESNSITIDNISINNIDNKFFRENSSIIMQDSYLFNSTLAKNVILFDKSVNKNKLYEVFDNTNLTNFVNSLDKKEDSIISERSSNISSGQKQRLSTTRSLYNNSQLLILDEATANIDIFSEIELLKTLEKIKKDKIILIISHNKSTLSICDKVVTMG</sequence>
<keyword evidence="4 10" id="KW-0067">ATP-binding</keyword>
<dbReference type="PANTHER" id="PTHR24221">
    <property type="entry name" value="ATP-BINDING CASSETTE SUB-FAMILY B"/>
    <property type="match status" value="1"/>
</dbReference>
<dbReference type="SUPFAM" id="SSF90123">
    <property type="entry name" value="ABC transporter transmembrane region"/>
    <property type="match status" value="1"/>
</dbReference>
<feature type="domain" description="ABC transporter" evidence="8">
    <location>
        <begin position="326"/>
        <end position="533"/>
    </location>
</feature>
<dbReference type="GO" id="GO:0005524">
    <property type="term" value="F:ATP binding"/>
    <property type="evidence" value="ECO:0007669"/>
    <property type="project" value="UniProtKB-KW"/>
</dbReference>
<feature type="transmembrane region" description="Helical" evidence="7">
    <location>
        <begin position="21"/>
        <end position="45"/>
    </location>
</feature>
<dbReference type="PROSITE" id="PS50929">
    <property type="entry name" value="ABC_TM1F"/>
    <property type="match status" value="1"/>
</dbReference>
<dbReference type="InterPro" id="IPR011527">
    <property type="entry name" value="ABC1_TM_dom"/>
</dbReference>
<dbReference type="CDD" id="cd03228">
    <property type="entry name" value="ABCC_MRP_Like"/>
    <property type="match status" value="1"/>
</dbReference>
<dbReference type="InterPro" id="IPR027417">
    <property type="entry name" value="P-loop_NTPase"/>
</dbReference>
<evidence type="ECO:0000256" key="1">
    <source>
        <dbReference type="ARBA" id="ARBA00004651"/>
    </source>
</evidence>
<protein>
    <submittedName>
        <fullName evidence="10">ABC transporter ATP-binding protein</fullName>
    </submittedName>
</protein>
<dbReference type="RefSeq" id="WP_179940989.1">
    <property type="nucleotide sequence ID" value="NZ_JACBYF010000005.1"/>
</dbReference>
<evidence type="ECO:0000256" key="5">
    <source>
        <dbReference type="ARBA" id="ARBA00022989"/>
    </source>
</evidence>
<accession>A0ABX2SZG1</accession>
<keyword evidence="6 7" id="KW-0472">Membrane</keyword>
<dbReference type="InterPro" id="IPR039421">
    <property type="entry name" value="Type_1_exporter"/>
</dbReference>
<dbReference type="Pfam" id="PF00005">
    <property type="entry name" value="ABC_tran"/>
    <property type="match status" value="1"/>
</dbReference>
<keyword evidence="3" id="KW-0547">Nucleotide-binding</keyword>
<evidence type="ECO:0000256" key="3">
    <source>
        <dbReference type="ARBA" id="ARBA00022741"/>
    </source>
</evidence>
<evidence type="ECO:0000256" key="4">
    <source>
        <dbReference type="ARBA" id="ARBA00022840"/>
    </source>
</evidence>
<dbReference type="Pfam" id="PF00664">
    <property type="entry name" value="ABC_membrane"/>
    <property type="match status" value="1"/>
</dbReference>
<feature type="domain" description="ABC transmembrane type-1" evidence="9">
    <location>
        <begin position="22"/>
        <end position="296"/>
    </location>
</feature>
<keyword evidence="2 7" id="KW-0812">Transmembrane</keyword>
<evidence type="ECO:0000313" key="11">
    <source>
        <dbReference type="Proteomes" id="UP000531840"/>
    </source>
</evidence>
<dbReference type="PROSITE" id="PS50893">
    <property type="entry name" value="ABC_TRANSPORTER_2"/>
    <property type="match status" value="1"/>
</dbReference>
<dbReference type="PANTHER" id="PTHR24221:SF654">
    <property type="entry name" value="ATP-BINDING CASSETTE SUB-FAMILY B MEMBER 6"/>
    <property type="match status" value="1"/>
</dbReference>
<dbReference type="EMBL" id="JACBYF010000005">
    <property type="protein sequence ID" value="NYS47281.1"/>
    <property type="molecule type" value="Genomic_DNA"/>
</dbReference>
<dbReference type="Gene3D" id="1.20.1560.10">
    <property type="entry name" value="ABC transporter type 1, transmembrane domain"/>
    <property type="match status" value="1"/>
</dbReference>
<keyword evidence="5 7" id="KW-1133">Transmembrane helix</keyword>
<dbReference type="Gene3D" id="3.40.50.300">
    <property type="entry name" value="P-loop containing nucleotide triphosphate hydrolases"/>
    <property type="match status" value="1"/>
</dbReference>
<dbReference type="InterPro" id="IPR003593">
    <property type="entry name" value="AAA+_ATPase"/>
</dbReference>
<feature type="transmembrane region" description="Helical" evidence="7">
    <location>
        <begin position="126"/>
        <end position="150"/>
    </location>
</feature>
<dbReference type="InterPro" id="IPR003439">
    <property type="entry name" value="ABC_transporter-like_ATP-bd"/>
</dbReference>
<evidence type="ECO:0000256" key="7">
    <source>
        <dbReference type="SAM" id="Phobius"/>
    </source>
</evidence>
<gene>
    <name evidence="10" type="ORF">HZY85_03605</name>
</gene>
<feature type="transmembrane region" description="Helical" evidence="7">
    <location>
        <begin position="156"/>
        <end position="174"/>
    </location>
</feature>
<comment type="caution">
    <text evidence="10">The sequence shown here is derived from an EMBL/GenBank/DDBJ whole genome shotgun (WGS) entry which is preliminary data.</text>
</comment>
<reference evidence="10 11" key="1">
    <citation type="submission" date="2020-07" db="EMBL/GenBank/DDBJ databases">
        <title>MOT database genomes.</title>
        <authorList>
            <person name="Joseph S."/>
            <person name="Aduse-Opoku J."/>
            <person name="Hashim A."/>
            <person name="Wade W."/>
            <person name="Curtis M."/>
        </authorList>
    </citation>
    <scope>NUCLEOTIDE SEQUENCE [LARGE SCALE GENOMIC DNA]</scope>
    <source>
        <strain evidence="10 11">CIP 106318</strain>
    </source>
</reference>
<feature type="transmembrane region" description="Helical" evidence="7">
    <location>
        <begin position="51"/>
        <end position="70"/>
    </location>
</feature>
<dbReference type="SMART" id="SM00382">
    <property type="entry name" value="AAA"/>
    <property type="match status" value="1"/>
</dbReference>
<feature type="transmembrane region" description="Helical" evidence="7">
    <location>
        <begin position="270"/>
        <end position="288"/>
    </location>
</feature>
<evidence type="ECO:0000256" key="2">
    <source>
        <dbReference type="ARBA" id="ARBA00022692"/>
    </source>
</evidence>
<dbReference type="Proteomes" id="UP000531840">
    <property type="component" value="Unassembled WGS sequence"/>
</dbReference>
<dbReference type="SUPFAM" id="SSF52540">
    <property type="entry name" value="P-loop containing nucleoside triphosphate hydrolases"/>
    <property type="match status" value="1"/>
</dbReference>